<evidence type="ECO:0000256" key="4">
    <source>
        <dbReference type="ARBA" id="ARBA00023163"/>
    </source>
</evidence>
<evidence type="ECO:0000256" key="1">
    <source>
        <dbReference type="ARBA" id="ARBA00009437"/>
    </source>
</evidence>
<evidence type="ECO:0000259" key="6">
    <source>
        <dbReference type="PROSITE" id="PS50931"/>
    </source>
</evidence>
<dbReference type="EMBL" id="JBHMCY010000068">
    <property type="protein sequence ID" value="MFB9466432.1"/>
    <property type="molecule type" value="Genomic_DNA"/>
</dbReference>
<accession>A0ABV5N7Z6</accession>
<dbReference type="InterPro" id="IPR036390">
    <property type="entry name" value="WH_DNA-bd_sf"/>
</dbReference>
<dbReference type="InterPro" id="IPR000847">
    <property type="entry name" value="LysR_HTH_N"/>
</dbReference>
<protein>
    <submittedName>
        <fullName evidence="7">LysR family transcriptional regulator</fullName>
    </submittedName>
</protein>
<keyword evidence="8" id="KW-1185">Reference proteome</keyword>
<gene>
    <name evidence="7" type="ORF">ACFF45_27915</name>
</gene>
<dbReference type="PANTHER" id="PTHR30346:SF28">
    <property type="entry name" value="HTH-TYPE TRANSCRIPTIONAL REGULATOR CYNR"/>
    <property type="match status" value="1"/>
</dbReference>
<dbReference type="Gene3D" id="1.10.10.10">
    <property type="entry name" value="Winged helix-like DNA-binding domain superfamily/Winged helix DNA-binding domain"/>
    <property type="match status" value="1"/>
</dbReference>
<keyword evidence="2" id="KW-0805">Transcription regulation</keyword>
<keyword evidence="4" id="KW-0804">Transcription</keyword>
<dbReference type="InterPro" id="IPR036388">
    <property type="entry name" value="WH-like_DNA-bd_sf"/>
</dbReference>
<evidence type="ECO:0000256" key="3">
    <source>
        <dbReference type="ARBA" id="ARBA00023125"/>
    </source>
</evidence>
<comment type="caution">
    <text evidence="7">The sequence shown here is derived from an EMBL/GenBank/DDBJ whole genome shotgun (WGS) entry which is preliminary data.</text>
</comment>
<name>A0ABV5N7Z6_9ACTN</name>
<evidence type="ECO:0000256" key="5">
    <source>
        <dbReference type="SAM" id="MobiDB-lite"/>
    </source>
</evidence>
<dbReference type="PANTHER" id="PTHR30346">
    <property type="entry name" value="TRANSCRIPTIONAL DUAL REGULATOR HCAR-RELATED"/>
    <property type="match status" value="1"/>
</dbReference>
<organism evidence="7 8">
    <name type="scientific">Streptomyces cinereospinus</name>
    <dbReference type="NCBI Taxonomy" id="285561"/>
    <lineage>
        <taxon>Bacteria</taxon>
        <taxon>Bacillati</taxon>
        <taxon>Actinomycetota</taxon>
        <taxon>Actinomycetes</taxon>
        <taxon>Kitasatosporales</taxon>
        <taxon>Streptomycetaceae</taxon>
        <taxon>Streptomyces</taxon>
    </lineage>
</organism>
<feature type="region of interest" description="Disordered" evidence="5">
    <location>
        <begin position="115"/>
        <end position="158"/>
    </location>
</feature>
<dbReference type="RefSeq" id="WP_381349357.1">
    <property type="nucleotide sequence ID" value="NZ_JBHMCY010000068.1"/>
</dbReference>
<keyword evidence="3" id="KW-0238">DNA-binding</keyword>
<comment type="similarity">
    <text evidence="1">Belongs to the LysR transcriptional regulatory family.</text>
</comment>
<reference evidence="7 8" key="1">
    <citation type="submission" date="2024-09" db="EMBL/GenBank/DDBJ databases">
        <authorList>
            <person name="Sun Q."/>
            <person name="Mori K."/>
        </authorList>
    </citation>
    <scope>NUCLEOTIDE SEQUENCE [LARGE SCALE GENOMIC DNA]</scope>
    <source>
        <strain evidence="7 8">JCM 6917</strain>
    </source>
</reference>
<dbReference type="Pfam" id="PF00126">
    <property type="entry name" value="HTH_1"/>
    <property type="match status" value="1"/>
</dbReference>
<evidence type="ECO:0000256" key="2">
    <source>
        <dbReference type="ARBA" id="ARBA00023015"/>
    </source>
</evidence>
<evidence type="ECO:0000313" key="7">
    <source>
        <dbReference type="EMBL" id="MFB9466432.1"/>
    </source>
</evidence>
<proteinExistence type="inferred from homology"/>
<evidence type="ECO:0000313" key="8">
    <source>
        <dbReference type="Proteomes" id="UP001589709"/>
    </source>
</evidence>
<sequence>MELRRLRSFAAVAEERHFGRAAARLQVTRSALSAQVQGVEREVGGPVFARTSRRVELTCAGELLLVEARRTLALADRALSVARQSVSGEVGAVRTGFLGVALLEDVLTADLRSFHRSHPRHGRPGPAPSFQDAPVERHAARPRTRHRRVGGGDRPGGP</sequence>
<dbReference type="SUPFAM" id="SSF46785">
    <property type="entry name" value="Winged helix' DNA-binding domain"/>
    <property type="match status" value="1"/>
</dbReference>
<feature type="compositionally biased region" description="Basic residues" evidence="5">
    <location>
        <begin position="140"/>
        <end position="149"/>
    </location>
</feature>
<dbReference type="Proteomes" id="UP001589709">
    <property type="component" value="Unassembled WGS sequence"/>
</dbReference>
<feature type="domain" description="HTH lysR-type" evidence="6">
    <location>
        <begin position="1"/>
        <end position="58"/>
    </location>
</feature>
<dbReference type="PROSITE" id="PS50931">
    <property type="entry name" value="HTH_LYSR"/>
    <property type="match status" value="1"/>
</dbReference>